<feature type="domain" description="Aminoglycoside phosphotransferase" evidence="2">
    <location>
        <begin position="84"/>
        <end position="292"/>
    </location>
</feature>
<name>G0S4B0_CHATD</name>
<dbReference type="AlphaFoldDB" id="G0S4B0"/>
<dbReference type="PANTHER" id="PTHR21310">
    <property type="entry name" value="AMINOGLYCOSIDE PHOSPHOTRANSFERASE-RELATED-RELATED"/>
    <property type="match status" value="1"/>
</dbReference>
<evidence type="ECO:0000313" key="4">
    <source>
        <dbReference type="Proteomes" id="UP000008066"/>
    </source>
</evidence>
<keyword evidence="4" id="KW-1185">Reference proteome</keyword>
<dbReference type="HOGENOM" id="CLU_027206_1_1_1"/>
<dbReference type="Proteomes" id="UP000008066">
    <property type="component" value="Unassembled WGS sequence"/>
</dbReference>
<feature type="compositionally biased region" description="Basic and acidic residues" evidence="1">
    <location>
        <begin position="417"/>
        <end position="441"/>
    </location>
</feature>
<dbReference type="RefSeq" id="XP_006694364.1">
    <property type="nucleotide sequence ID" value="XM_006694301.1"/>
</dbReference>
<gene>
    <name evidence="3" type="ORF">CTHT_0039530</name>
</gene>
<reference evidence="3 4" key="1">
    <citation type="journal article" date="2011" name="Cell">
        <title>Insight into structure and assembly of the nuclear pore complex by utilizing the genome of a eukaryotic thermophile.</title>
        <authorList>
            <person name="Amlacher S."/>
            <person name="Sarges P."/>
            <person name="Flemming D."/>
            <person name="van Noort V."/>
            <person name="Kunze R."/>
            <person name="Devos D.P."/>
            <person name="Arumugam M."/>
            <person name="Bork P."/>
            <person name="Hurt E."/>
        </authorList>
    </citation>
    <scope>NUCLEOTIDE SEQUENCE [LARGE SCALE GENOMIC DNA]</scope>
    <source>
        <strain evidence="4">DSM 1495 / CBS 144.50 / IMI 039719</strain>
    </source>
</reference>
<dbReference type="PANTHER" id="PTHR21310:SF51">
    <property type="entry name" value="AMINOGLYCOSIDE PHOSPHOTRANSFERASE DOMAIN-CONTAINING PROTEIN"/>
    <property type="match status" value="1"/>
</dbReference>
<dbReference type="InterPro" id="IPR002575">
    <property type="entry name" value="Aminoglycoside_PTrfase"/>
</dbReference>
<proteinExistence type="predicted"/>
<dbReference type="OMA" id="YAWNEEM"/>
<protein>
    <recommendedName>
        <fullName evidence="2">Aminoglycoside phosphotransferase domain-containing protein</fullName>
    </recommendedName>
</protein>
<dbReference type="eggNOG" id="ENOG502S3GD">
    <property type="taxonomic scope" value="Eukaryota"/>
</dbReference>
<dbReference type="OrthoDB" id="4587996at2759"/>
<accession>G0S4B0</accession>
<dbReference type="GeneID" id="18257991"/>
<feature type="region of interest" description="Disordered" evidence="1">
    <location>
        <begin position="416"/>
        <end position="441"/>
    </location>
</feature>
<dbReference type="STRING" id="759272.G0S4B0"/>
<dbReference type="EMBL" id="GL988041">
    <property type="protein sequence ID" value="EGS22068.1"/>
    <property type="molecule type" value="Genomic_DNA"/>
</dbReference>
<dbReference type="SUPFAM" id="SSF56112">
    <property type="entry name" value="Protein kinase-like (PK-like)"/>
    <property type="match status" value="1"/>
</dbReference>
<evidence type="ECO:0000256" key="1">
    <source>
        <dbReference type="SAM" id="MobiDB-lite"/>
    </source>
</evidence>
<evidence type="ECO:0000259" key="2">
    <source>
        <dbReference type="Pfam" id="PF01636"/>
    </source>
</evidence>
<organism evidence="4">
    <name type="scientific">Chaetomium thermophilum (strain DSM 1495 / CBS 144.50 / IMI 039719)</name>
    <name type="common">Thermochaetoides thermophila</name>
    <dbReference type="NCBI Taxonomy" id="759272"/>
    <lineage>
        <taxon>Eukaryota</taxon>
        <taxon>Fungi</taxon>
        <taxon>Dikarya</taxon>
        <taxon>Ascomycota</taxon>
        <taxon>Pezizomycotina</taxon>
        <taxon>Sordariomycetes</taxon>
        <taxon>Sordariomycetidae</taxon>
        <taxon>Sordariales</taxon>
        <taxon>Chaetomiaceae</taxon>
        <taxon>Thermochaetoides</taxon>
    </lineage>
</organism>
<dbReference type="Pfam" id="PF01636">
    <property type="entry name" value="APH"/>
    <property type="match status" value="1"/>
</dbReference>
<dbReference type="InterPro" id="IPR011009">
    <property type="entry name" value="Kinase-like_dom_sf"/>
</dbReference>
<dbReference type="Gene3D" id="3.90.1200.10">
    <property type="match status" value="1"/>
</dbReference>
<dbReference type="InterPro" id="IPR051678">
    <property type="entry name" value="AGP_Transferase"/>
</dbReference>
<sequence length="441" mass="49783">MTSYDDPIDADRFGPLADIPESSLLHLGSRIASNVLKLSNSEPKLLHRLGGPFNIVHILSFNNDTTRFIIRVPATGWGKGLTPAADKALEAQVSALKFIKSQKDAKIPVPEVYDWDSTCNNEINAPYICLSYLPGKQVLRVWTDDNGPMPKEHMRLRILTSLTNVMAEFAKLPSFDRLGSLFLDDNGNVTIGPVYRREEDPDGPVTIHECGIYTSGQEYLRTMMERDSQDNHWGQAESKITSTLISLLPKPDSEDFVLAPPDFDSANILVNPDTGEVTGLIEWDLTHTKPRWLGYSAYPYFLTRDWDPLMYGWPNISSEDSPEALAAYRAHYSSELGRALGRQGDWVFTDKSHLTMAVWISTLNPANRLEICQKFLTEAWEGKVDALSVVWEIGKEKYGEEEWEVLKKKLRTFLAEGSKRHPGKSEGKGYEEKDKDKNEEK</sequence>
<dbReference type="KEGG" id="cthr:CTHT_0039530"/>
<evidence type="ECO:0000313" key="3">
    <source>
        <dbReference type="EMBL" id="EGS22068.1"/>
    </source>
</evidence>